<keyword evidence="2" id="KW-0238">DNA-binding</keyword>
<evidence type="ECO:0000259" key="6">
    <source>
        <dbReference type="PROSITE" id="PS50110"/>
    </source>
</evidence>
<evidence type="ECO:0000256" key="3">
    <source>
        <dbReference type="ARBA" id="ARBA00023163"/>
    </source>
</evidence>
<evidence type="ECO:0000256" key="4">
    <source>
        <dbReference type="PROSITE-ProRule" id="PRU00169"/>
    </source>
</evidence>
<gene>
    <name evidence="7" type="ORF">GNP94_03695</name>
</gene>
<evidence type="ECO:0000259" key="5">
    <source>
        <dbReference type="PROSITE" id="PS01124"/>
    </source>
</evidence>
<keyword evidence="1" id="KW-0805">Transcription regulation</keyword>
<dbReference type="Gene3D" id="3.40.50.2300">
    <property type="match status" value="1"/>
</dbReference>
<evidence type="ECO:0000256" key="2">
    <source>
        <dbReference type="ARBA" id="ARBA00023125"/>
    </source>
</evidence>
<feature type="modified residue" description="4-aspartylphosphate" evidence="4">
    <location>
        <position position="55"/>
    </location>
</feature>
<dbReference type="Pfam" id="PF12833">
    <property type="entry name" value="HTH_18"/>
    <property type="match status" value="1"/>
</dbReference>
<dbReference type="SMART" id="SM00342">
    <property type="entry name" value="HTH_ARAC"/>
    <property type="match status" value="1"/>
</dbReference>
<protein>
    <submittedName>
        <fullName evidence="7">Response regulator</fullName>
    </submittedName>
</protein>
<dbReference type="PROSITE" id="PS01124">
    <property type="entry name" value="HTH_ARAC_FAMILY_2"/>
    <property type="match status" value="1"/>
</dbReference>
<dbReference type="InterPro" id="IPR018062">
    <property type="entry name" value="HTH_AraC-typ_CS"/>
</dbReference>
<evidence type="ECO:0000313" key="8">
    <source>
        <dbReference type="Proteomes" id="UP000435177"/>
    </source>
</evidence>
<dbReference type="RefSeq" id="WP_155617495.1">
    <property type="nucleotide sequence ID" value="NZ_WOAA01000002.1"/>
</dbReference>
<feature type="domain" description="HTH araC/xylS-type" evidence="5">
    <location>
        <begin position="414"/>
        <end position="512"/>
    </location>
</feature>
<reference evidence="7 8" key="1">
    <citation type="submission" date="2019-11" db="EMBL/GenBank/DDBJ databases">
        <title>Draft genome sequences of five Paenibacillus species of dairy origin.</title>
        <authorList>
            <person name="Olajide A.M."/>
            <person name="Chen S."/>
            <person name="Lapointe G."/>
        </authorList>
    </citation>
    <scope>NUCLEOTIDE SEQUENCE [LARGE SCALE GENOMIC DNA]</scope>
    <source>
        <strain evidence="7 8">3CS1</strain>
    </source>
</reference>
<name>A0ABW9SVV4_9BACL</name>
<dbReference type="CDD" id="cd17536">
    <property type="entry name" value="REC_YesN-like"/>
    <property type="match status" value="1"/>
</dbReference>
<sequence length="513" mass="59553">MYSIFLVDDEELELEMIRDFIRWEEMGIYVAGTALNGRDAMEKIEVIQPDIVLTDVQMPIMDGLELAKQVSEQFDWIQFVFLTGHDEFDYVKSALNVGAVGYLLKPLDLSEIVSVIDKVKRRCEEVRMKNRSVRVTKSNILREMIYEQQEDRLANLAESYRTLTRRREPGMYSMTLLHIHRESASQAGVSLDDGSARLQAFLENWLAAKKLEVDFVPTREGELALWLEGMFHVSRFTWDDLLAELEDTLGFTVTAAVNEEERELGRIQELYRETRLMLQEMFYLGAGRVIYAKDVKRQDGHSPVPPFEEEAFAEAVHELNSEQAEQLIREYNLRLAALRIAKQDVCDWAIGVIERLLVQIHEPMTEAHKRAELYQSMYQCETMADIEDKVIQAVAHAVETLKHRFMDKNARLVHQIRTAIDQHFHEPITINSLSDQVYLSPNYLRSIFKEKTGMTIHDYLTRIRLNKAKELLADDTLKVQDIAQRVGYESTSYFISLFLKNQGVTPNEYRKNL</sequence>
<dbReference type="PROSITE" id="PS50110">
    <property type="entry name" value="RESPONSE_REGULATORY"/>
    <property type="match status" value="1"/>
</dbReference>
<accession>A0ABW9SVV4</accession>
<dbReference type="PANTHER" id="PTHR43280:SF2">
    <property type="entry name" value="HTH-TYPE TRANSCRIPTIONAL REGULATOR EXSA"/>
    <property type="match status" value="1"/>
</dbReference>
<dbReference type="SMART" id="SM00448">
    <property type="entry name" value="REC"/>
    <property type="match status" value="1"/>
</dbReference>
<dbReference type="InterPro" id="IPR018060">
    <property type="entry name" value="HTH_AraC"/>
</dbReference>
<dbReference type="PANTHER" id="PTHR43280">
    <property type="entry name" value="ARAC-FAMILY TRANSCRIPTIONAL REGULATOR"/>
    <property type="match status" value="1"/>
</dbReference>
<proteinExistence type="predicted"/>
<dbReference type="SUPFAM" id="SSF46689">
    <property type="entry name" value="Homeodomain-like"/>
    <property type="match status" value="2"/>
</dbReference>
<dbReference type="EMBL" id="WOAA01000002">
    <property type="protein sequence ID" value="MUG65108.1"/>
    <property type="molecule type" value="Genomic_DNA"/>
</dbReference>
<comment type="caution">
    <text evidence="7">The sequence shown here is derived from an EMBL/GenBank/DDBJ whole genome shotgun (WGS) entry which is preliminary data.</text>
</comment>
<dbReference type="InterPro" id="IPR009057">
    <property type="entry name" value="Homeodomain-like_sf"/>
</dbReference>
<keyword evidence="3" id="KW-0804">Transcription</keyword>
<feature type="domain" description="Response regulatory" evidence="6">
    <location>
        <begin position="3"/>
        <end position="120"/>
    </location>
</feature>
<evidence type="ECO:0000313" key="7">
    <source>
        <dbReference type="EMBL" id="MUG65108.1"/>
    </source>
</evidence>
<dbReference type="SUPFAM" id="SSF52172">
    <property type="entry name" value="CheY-like"/>
    <property type="match status" value="1"/>
</dbReference>
<dbReference type="Gene3D" id="1.10.10.60">
    <property type="entry name" value="Homeodomain-like"/>
    <property type="match status" value="2"/>
</dbReference>
<evidence type="ECO:0000256" key="1">
    <source>
        <dbReference type="ARBA" id="ARBA00023015"/>
    </source>
</evidence>
<dbReference type="InterPro" id="IPR001789">
    <property type="entry name" value="Sig_transdc_resp-reg_receiver"/>
</dbReference>
<dbReference type="Pfam" id="PF00072">
    <property type="entry name" value="Response_reg"/>
    <property type="match status" value="1"/>
</dbReference>
<keyword evidence="8" id="KW-1185">Reference proteome</keyword>
<keyword evidence="4" id="KW-0597">Phosphoprotein</keyword>
<dbReference type="InterPro" id="IPR020449">
    <property type="entry name" value="Tscrpt_reg_AraC-type_HTH"/>
</dbReference>
<dbReference type="InterPro" id="IPR011006">
    <property type="entry name" value="CheY-like_superfamily"/>
</dbReference>
<dbReference type="PROSITE" id="PS00041">
    <property type="entry name" value="HTH_ARAC_FAMILY_1"/>
    <property type="match status" value="1"/>
</dbReference>
<dbReference type="Proteomes" id="UP000435177">
    <property type="component" value="Unassembled WGS sequence"/>
</dbReference>
<organism evidence="7 8">
    <name type="scientific">Paenibacillus campinasensis</name>
    <dbReference type="NCBI Taxonomy" id="66347"/>
    <lineage>
        <taxon>Bacteria</taxon>
        <taxon>Bacillati</taxon>
        <taxon>Bacillota</taxon>
        <taxon>Bacilli</taxon>
        <taxon>Bacillales</taxon>
        <taxon>Paenibacillaceae</taxon>
        <taxon>Paenibacillus</taxon>
    </lineage>
</organism>
<dbReference type="PRINTS" id="PR00032">
    <property type="entry name" value="HTHARAC"/>
</dbReference>